<feature type="transmembrane region" description="Helical" evidence="1">
    <location>
        <begin position="260"/>
        <end position="284"/>
    </location>
</feature>
<dbReference type="PANTHER" id="PTHR44757">
    <property type="entry name" value="DIGUANYLATE CYCLASE DGCP"/>
    <property type="match status" value="1"/>
</dbReference>
<dbReference type="AlphaFoldDB" id="A0A7T2GKT9"/>
<dbReference type="KEGG" id="sflv:IC614_03705"/>
<keyword evidence="5" id="KW-1185">Reference proteome</keyword>
<dbReference type="EMBL" id="CP065592">
    <property type="protein sequence ID" value="QPQ55710.1"/>
    <property type="molecule type" value="Genomic_DNA"/>
</dbReference>
<dbReference type="Gene3D" id="3.20.20.450">
    <property type="entry name" value="EAL domain"/>
    <property type="match status" value="1"/>
</dbReference>
<dbReference type="GO" id="GO:0003824">
    <property type="term" value="F:catalytic activity"/>
    <property type="evidence" value="ECO:0007669"/>
    <property type="project" value="UniProtKB-ARBA"/>
</dbReference>
<evidence type="ECO:0000313" key="5">
    <source>
        <dbReference type="Proteomes" id="UP000594873"/>
    </source>
</evidence>
<keyword evidence="1" id="KW-0812">Transmembrane</keyword>
<proteinExistence type="predicted"/>
<dbReference type="PROSITE" id="PS50883">
    <property type="entry name" value="EAL"/>
    <property type="match status" value="1"/>
</dbReference>
<evidence type="ECO:0000259" key="2">
    <source>
        <dbReference type="PROSITE" id="PS50883"/>
    </source>
</evidence>
<feature type="domain" description="EAL" evidence="2">
    <location>
        <begin position="475"/>
        <end position="723"/>
    </location>
</feature>
<dbReference type="Pfam" id="PF00563">
    <property type="entry name" value="EAL"/>
    <property type="match status" value="1"/>
</dbReference>
<dbReference type="CDD" id="cd01948">
    <property type="entry name" value="EAL"/>
    <property type="match status" value="1"/>
</dbReference>
<reference evidence="4 5" key="1">
    <citation type="submission" date="2020-11" db="EMBL/GenBank/DDBJ databases">
        <title>Genome seq and assembly of Sphingosinicella sp.</title>
        <authorList>
            <person name="Chhetri G."/>
        </authorList>
    </citation>
    <scope>NUCLEOTIDE SEQUENCE [LARGE SCALE GENOMIC DNA]</scope>
    <source>
        <strain evidence="4 5">UDD2</strain>
    </source>
</reference>
<evidence type="ECO:0000256" key="1">
    <source>
        <dbReference type="SAM" id="Phobius"/>
    </source>
</evidence>
<name>A0A7T2GKT9_9SPHN</name>
<sequence length="733" mass="80535">MPKKRPFSRDVMLPTAAVVLLVALLVGGVLFLSTNRVDALATERQMKLASLVLDQAMTSTAHDQEASTYWDDAVVNVTAPNPDLDWLDNNLGIWFHTYYGHDEAYILNARNMPIYAMRAGRRTQPDDFARVSTQAQRMVGGLRELMRSGWDDAVAPGSQTPGMIDVGIVNGHPAIISVKPILSETGAVPQRQGAEFLHVSIRYLDGNLLQEMEREYWFSGAQFRWRPAEDAGYVSHAIRTRSGQVIGYFCWRPFTPGAEVATTMLLVLGAGLALIAMLAGWLLLRIRRSTLELQASEAQAQHLAFHDALTGLPNRALFNDRLDIALGRARRGEEVALLLLDLDRFKHVNDTLGHQAGDALIREFSGRLAQLLREHDTVARLGGDEFGIVLSGIDSDWNVASLCERILDAVRKPFDVVGSEVYVGVSIGVAMAPADGTERGDLLRKADIALYRAKGEGRDCYRIFTRDMDESVRMRGSIEEDLRSALATGKGLYVAYQPQVAGRRIVGVEALIRWQHPERGLITPEQFIGVAEETGLIGRLGEWVLEQACLASLLWPKIYVAVNLSAVQFRAADFADRVLAIVRETGAVPQHIQLEITEGVLLGEDAMVIDALRKLRAAGLKIALDDFGTGYSSLRYLRRFEVDKIKIDRSFVKHLGHAADSAAIVSAVVNLGHAMGLTVTAEGVETDDQRRFLAKAGCNEMQGFFFSQALSEGDVAKLLKSRGGPRGKIKAAA</sequence>
<keyword evidence="1" id="KW-0472">Membrane</keyword>
<dbReference type="FunFam" id="3.30.70.270:FF:000001">
    <property type="entry name" value="Diguanylate cyclase domain protein"/>
    <property type="match status" value="1"/>
</dbReference>
<dbReference type="InterPro" id="IPR035919">
    <property type="entry name" value="EAL_sf"/>
</dbReference>
<dbReference type="SUPFAM" id="SSF141868">
    <property type="entry name" value="EAL domain-like"/>
    <property type="match status" value="1"/>
</dbReference>
<dbReference type="PROSITE" id="PS50887">
    <property type="entry name" value="GGDEF"/>
    <property type="match status" value="1"/>
</dbReference>
<dbReference type="PANTHER" id="PTHR44757:SF2">
    <property type="entry name" value="BIOFILM ARCHITECTURE MAINTENANCE PROTEIN MBAA"/>
    <property type="match status" value="1"/>
</dbReference>
<dbReference type="InterPro" id="IPR043128">
    <property type="entry name" value="Rev_trsase/Diguanyl_cyclase"/>
</dbReference>
<organism evidence="4 5">
    <name type="scientific">Allosphingosinicella flava</name>
    <dbReference type="NCBI Taxonomy" id="2771430"/>
    <lineage>
        <taxon>Bacteria</taxon>
        <taxon>Pseudomonadati</taxon>
        <taxon>Pseudomonadota</taxon>
        <taxon>Alphaproteobacteria</taxon>
        <taxon>Sphingomonadales</taxon>
        <taxon>Sphingomonadaceae</taxon>
        <taxon>Allosphingosinicella</taxon>
    </lineage>
</organism>
<keyword evidence="1" id="KW-1133">Transmembrane helix</keyword>
<dbReference type="InterPro" id="IPR000160">
    <property type="entry name" value="GGDEF_dom"/>
</dbReference>
<dbReference type="InterPro" id="IPR001633">
    <property type="entry name" value="EAL_dom"/>
</dbReference>
<dbReference type="InterPro" id="IPR007892">
    <property type="entry name" value="CHASE4"/>
</dbReference>
<protein>
    <submittedName>
        <fullName evidence="4">EAL domain-containing protein</fullName>
    </submittedName>
</protein>
<dbReference type="Gene3D" id="3.30.70.270">
    <property type="match status" value="1"/>
</dbReference>
<dbReference type="NCBIfam" id="TIGR00254">
    <property type="entry name" value="GGDEF"/>
    <property type="match status" value="1"/>
</dbReference>
<dbReference type="SMART" id="SM00052">
    <property type="entry name" value="EAL"/>
    <property type="match status" value="1"/>
</dbReference>
<dbReference type="CDD" id="cd01949">
    <property type="entry name" value="GGDEF"/>
    <property type="match status" value="1"/>
</dbReference>
<evidence type="ECO:0000259" key="3">
    <source>
        <dbReference type="PROSITE" id="PS50887"/>
    </source>
</evidence>
<accession>A0A7T2GKT9</accession>
<dbReference type="InterPro" id="IPR029787">
    <property type="entry name" value="Nucleotide_cyclase"/>
</dbReference>
<evidence type="ECO:0000313" key="4">
    <source>
        <dbReference type="EMBL" id="QPQ55710.1"/>
    </source>
</evidence>
<dbReference type="InterPro" id="IPR052155">
    <property type="entry name" value="Biofilm_reg_signaling"/>
</dbReference>
<dbReference type="Pfam" id="PF05228">
    <property type="entry name" value="CHASE4"/>
    <property type="match status" value="1"/>
</dbReference>
<gene>
    <name evidence="4" type="ORF">IC614_03705</name>
</gene>
<dbReference type="Proteomes" id="UP000594873">
    <property type="component" value="Chromosome"/>
</dbReference>
<dbReference type="SUPFAM" id="SSF55073">
    <property type="entry name" value="Nucleotide cyclase"/>
    <property type="match status" value="1"/>
</dbReference>
<feature type="domain" description="GGDEF" evidence="3">
    <location>
        <begin position="333"/>
        <end position="466"/>
    </location>
</feature>
<dbReference type="Pfam" id="PF00990">
    <property type="entry name" value="GGDEF"/>
    <property type="match status" value="1"/>
</dbReference>
<dbReference type="SMART" id="SM00267">
    <property type="entry name" value="GGDEF"/>
    <property type="match status" value="1"/>
</dbReference>